<dbReference type="SUPFAM" id="SSF52980">
    <property type="entry name" value="Restriction endonuclease-like"/>
    <property type="match status" value="1"/>
</dbReference>
<organism evidence="1 2">
    <name type="scientific">Streptomyces ovatisporus</name>
    <dbReference type="NCBI Taxonomy" id="1128682"/>
    <lineage>
        <taxon>Bacteria</taxon>
        <taxon>Bacillati</taxon>
        <taxon>Actinomycetota</taxon>
        <taxon>Actinomycetes</taxon>
        <taxon>Kitasatosporales</taxon>
        <taxon>Streptomycetaceae</taxon>
        <taxon>Streptomyces</taxon>
    </lineage>
</organism>
<reference evidence="2" key="1">
    <citation type="journal article" date="2019" name="Int. J. Syst. Evol. Microbiol.">
        <title>The Global Catalogue of Microorganisms (GCM) 10K type strain sequencing project: providing services to taxonomists for standard genome sequencing and annotation.</title>
        <authorList>
            <consortium name="The Broad Institute Genomics Platform"/>
            <consortium name="The Broad Institute Genome Sequencing Center for Infectious Disease"/>
            <person name="Wu L."/>
            <person name="Ma J."/>
        </authorList>
    </citation>
    <scope>NUCLEOTIDE SEQUENCE [LARGE SCALE GENOMIC DNA]</scope>
    <source>
        <strain evidence="2">CGMCC 4.7357</strain>
    </source>
</reference>
<accession>A0ABV9A6L8</accession>
<gene>
    <name evidence="1" type="ORF">ACFPA8_15555</name>
</gene>
<name>A0ABV9A6L8_9ACTN</name>
<dbReference type="InterPro" id="IPR011335">
    <property type="entry name" value="Restrct_endonuc-II-like"/>
</dbReference>
<dbReference type="Gene3D" id="3.40.50.10770">
    <property type="entry name" value="Hypothetical protein VC1899 like domain (Restriction endonuclease-like)"/>
    <property type="match status" value="1"/>
</dbReference>
<dbReference type="RefSeq" id="WP_386448524.1">
    <property type="nucleotide sequence ID" value="NZ_JBHSFH010000007.1"/>
</dbReference>
<evidence type="ECO:0000313" key="1">
    <source>
        <dbReference type="EMBL" id="MFC4495547.1"/>
    </source>
</evidence>
<dbReference type="EMBL" id="JBHSFH010000007">
    <property type="protein sequence ID" value="MFC4495547.1"/>
    <property type="molecule type" value="Genomic_DNA"/>
</dbReference>
<sequence>MTGLQQKRERMRRIFRGEERYGDGTAAQQANEYRLAEMYTDVVAAAKDSSADIERPDVDLLVSLAGFSPETTLLAFELIQPPRLLVISSENTRFKLDVMQEKLGGRLPFSQFEPRYCDPVDPLEIYEIVKKAVLPRRPDERPRKAIIDITGGKKVMSAGAALAASQLDLQMCYIDSDFDPEMRQATPGTERLRILPNPTSLFGDKAMDAAMEMFRSGAYSGAKARFDELSSSMSEPARARFLADLAALYQAWCDLDSMSLASCAGQLRTRLEDSRSQVRPETARQLGEQLNFVEELVKKSGSAMLLNFFLLGEHYLRLDRYDFAALLFYRTIEKSLAERLNREYGGFRMDSPDYTLLHHDVNDLSQRYSAAAMEMFRSDRQVPLPFKVGLIDAVLLLHLLNDEMLVKSKITDLNGIRHLAGLADARNRSVLAHGEQSVTSGQCSDLRQRALHHLRVFWQLHERGWKVDDRISTLQFVAEA</sequence>
<proteinExistence type="predicted"/>
<dbReference type="Pfam" id="PF09670">
    <property type="entry name" value="Cas_Cas02710"/>
    <property type="match status" value="1"/>
</dbReference>
<dbReference type="NCBIfam" id="TIGR02710">
    <property type="entry name" value="TIGR02710 family CRISPR-associated CARF protein"/>
    <property type="match status" value="1"/>
</dbReference>
<comment type="caution">
    <text evidence="1">The sequence shown here is derived from an EMBL/GenBank/DDBJ whole genome shotgun (WGS) entry which is preliminary data.</text>
</comment>
<protein>
    <submittedName>
        <fullName evidence="1">TIGR02710 family CRISPR-associated CARF protein</fullName>
    </submittedName>
</protein>
<dbReference type="InterPro" id="IPR014082">
    <property type="entry name" value="CRISPR-assoc_prot_Cas02710"/>
</dbReference>
<evidence type="ECO:0000313" key="2">
    <source>
        <dbReference type="Proteomes" id="UP001595997"/>
    </source>
</evidence>
<keyword evidence="2" id="KW-1185">Reference proteome</keyword>
<dbReference type="Proteomes" id="UP001595997">
    <property type="component" value="Unassembled WGS sequence"/>
</dbReference>